<dbReference type="Pfam" id="PF04321">
    <property type="entry name" value="RmlD_sub_bind"/>
    <property type="match status" value="1"/>
</dbReference>
<comment type="caution">
    <text evidence="4">The sequence shown here is derived from an EMBL/GenBank/DDBJ whole genome shotgun (WGS) entry which is preliminary data.</text>
</comment>
<dbReference type="GO" id="GO:0048269">
    <property type="term" value="C:methionine adenosyltransferase complex"/>
    <property type="evidence" value="ECO:0007669"/>
    <property type="project" value="TreeGrafter"/>
</dbReference>
<dbReference type="Gene3D" id="3.40.50.720">
    <property type="entry name" value="NAD(P)-binding Rossmann-like Domain"/>
    <property type="match status" value="1"/>
</dbReference>
<dbReference type="InterPro" id="IPR029903">
    <property type="entry name" value="RmlD-like-bd"/>
</dbReference>
<dbReference type="Gene3D" id="3.90.25.10">
    <property type="entry name" value="UDP-galactose 4-epimerase, domain 1"/>
    <property type="match status" value="1"/>
</dbReference>
<evidence type="ECO:0000256" key="2">
    <source>
        <dbReference type="RuleBase" id="RU364082"/>
    </source>
</evidence>
<dbReference type="PANTHER" id="PTHR10491">
    <property type="entry name" value="DTDP-4-DEHYDRORHAMNOSE REDUCTASE"/>
    <property type="match status" value="1"/>
</dbReference>
<comment type="similarity">
    <text evidence="1 2">Belongs to the dTDP-4-dehydrorhamnose reductase family.</text>
</comment>
<proteinExistence type="inferred from homology"/>
<dbReference type="EC" id="1.1.1.133" evidence="2"/>
<dbReference type="CDD" id="cd05254">
    <property type="entry name" value="dTDP_HR_like_SDR_e"/>
    <property type="match status" value="1"/>
</dbReference>
<dbReference type="SUPFAM" id="SSF51735">
    <property type="entry name" value="NAD(P)-binding Rossmann-fold domains"/>
    <property type="match status" value="1"/>
</dbReference>
<sequence>MIKQKNEVISIVGASGFLGKSLFNYLTATIGNYYEIIGTFFSSNNPNTLYQLDITNFEEVEKYLLTYKPDYLILAAGTKNVQLCEEDYDYAYNINTRPVKIFIQILEKHQLPTKLLFFSTDYVFDGKKGFYKDTDTPNPQTNYGKTKYLSEKLLLRSKIEFKIIRTAAVMGKYGRFFDWLVDGIKNSEDRAVFNNIFFSPTPIELLNEMTLKLLLDYEKIESKIIHIVGEKKLSRYEFALLLSNIIEGKKVKIIPETIDFSKTIFQKDLSLVQSGFVKVNQLKSFEEYIKTEVIND</sequence>
<organism evidence="4 5">
    <name type="scientific">candidate division WWE3 bacterium</name>
    <dbReference type="NCBI Taxonomy" id="2053526"/>
    <lineage>
        <taxon>Bacteria</taxon>
        <taxon>Katanobacteria</taxon>
    </lineage>
</organism>
<comment type="pathway">
    <text evidence="2">Carbohydrate biosynthesis; dTDP-L-rhamnose biosynthesis.</text>
</comment>
<evidence type="ECO:0000259" key="3">
    <source>
        <dbReference type="Pfam" id="PF04321"/>
    </source>
</evidence>
<dbReference type="EMBL" id="QZJF01000009">
    <property type="protein sequence ID" value="RJR27574.1"/>
    <property type="molecule type" value="Genomic_DNA"/>
</dbReference>
<protein>
    <recommendedName>
        <fullName evidence="2">dTDP-4-dehydrorhamnose reductase</fullName>
        <ecNumber evidence="2">1.1.1.133</ecNumber>
    </recommendedName>
</protein>
<dbReference type="GO" id="GO:0019305">
    <property type="term" value="P:dTDP-rhamnose biosynthetic process"/>
    <property type="evidence" value="ECO:0007669"/>
    <property type="project" value="UniProtKB-UniPathway"/>
</dbReference>
<keyword evidence="2" id="KW-0521">NADP</keyword>
<dbReference type="GO" id="GO:0048270">
    <property type="term" value="F:methionine adenosyltransferase regulator activity"/>
    <property type="evidence" value="ECO:0007669"/>
    <property type="project" value="TreeGrafter"/>
</dbReference>
<dbReference type="Proteomes" id="UP000265540">
    <property type="component" value="Unassembled WGS sequence"/>
</dbReference>
<name>A0A3A4ZED2_UNCKA</name>
<evidence type="ECO:0000256" key="1">
    <source>
        <dbReference type="ARBA" id="ARBA00010944"/>
    </source>
</evidence>
<dbReference type="GO" id="GO:0008831">
    <property type="term" value="F:dTDP-4-dehydrorhamnose reductase activity"/>
    <property type="evidence" value="ECO:0007669"/>
    <property type="project" value="UniProtKB-EC"/>
</dbReference>
<evidence type="ECO:0000313" key="5">
    <source>
        <dbReference type="Proteomes" id="UP000265540"/>
    </source>
</evidence>
<dbReference type="InterPro" id="IPR036291">
    <property type="entry name" value="NAD(P)-bd_dom_sf"/>
</dbReference>
<keyword evidence="2" id="KW-0560">Oxidoreductase</keyword>
<dbReference type="AlphaFoldDB" id="A0A3A4ZED2"/>
<accession>A0A3A4ZED2</accession>
<comment type="function">
    <text evidence="2">Catalyzes the reduction of dTDP-6-deoxy-L-lyxo-4-hexulose to yield dTDP-L-rhamnose.</text>
</comment>
<dbReference type="InterPro" id="IPR005913">
    <property type="entry name" value="dTDP_dehydrorham_reduct"/>
</dbReference>
<dbReference type="UniPathway" id="UPA00124"/>
<evidence type="ECO:0000313" key="4">
    <source>
        <dbReference type="EMBL" id="RJR27574.1"/>
    </source>
</evidence>
<reference evidence="4 5" key="1">
    <citation type="journal article" date="2017" name="ISME J.">
        <title>Energy and carbon metabolisms in a deep terrestrial subsurface fluid microbial community.</title>
        <authorList>
            <person name="Momper L."/>
            <person name="Jungbluth S.P."/>
            <person name="Lee M.D."/>
            <person name="Amend J.P."/>
        </authorList>
    </citation>
    <scope>NUCLEOTIDE SEQUENCE [LARGE SCALE GENOMIC DNA]</scope>
    <source>
        <strain evidence="4">SURF_46</strain>
    </source>
</reference>
<dbReference type="GO" id="GO:0006556">
    <property type="term" value="P:S-adenosylmethionine biosynthetic process"/>
    <property type="evidence" value="ECO:0007669"/>
    <property type="project" value="TreeGrafter"/>
</dbReference>
<gene>
    <name evidence="4" type="ORF">C4561_01895</name>
</gene>
<feature type="domain" description="RmlD-like substrate binding" evidence="3">
    <location>
        <begin position="9"/>
        <end position="255"/>
    </location>
</feature>
<dbReference type="PANTHER" id="PTHR10491:SF4">
    <property type="entry name" value="METHIONINE ADENOSYLTRANSFERASE 2 SUBUNIT BETA"/>
    <property type="match status" value="1"/>
</dbReference>